<organism evidence="1 2">
    <name type="scientific">Granulosicoccus antarcticus IMCC3135</name>
    <dbReference type="NCBI Taxonomy" id="1192854"/>
    <lineage>
        <taxon>Bacteria</taxon>
        <taxon>Pseudomonadati</taxon>
        <taxon>Pseudomonadota</taxon>
        <taxon>Gammaproteobacteria</taxon>
        <taxon>Chromatiales</taxon>
        <taxon>Granulosicoccaceae</taxon>
        <taxon>Granulosicoccus</taxon>
    </lineage>
</organism>
<dbReference type="AlphaFoldDB" id="A0A2Z2P0E6"/>
<name>A0A2Z2P0E6_9GAMM</name>
<dbReference type="Proteomes" id="UP000250079">
    <property type="component" value="Chromosome"/>
</dbReference>
<accession>A0A2Z2P0E6</accession>
<gene>
    <name evidence="1" type="ORF">IMCC3135_28495</name>
</gene>
<dbReference type="OrthoDB" id="251794at2"/>
<dbReference type="EMBL" id="CP018632">
    <property type="protein sequence ID" value="ASJ75751.1"/>
    <property type="molecule type" value="Genomic_DNA"/>
</dbReference>
<dbReference type="RefSeq" id="WP_088920618.1">
    <property type="nucleotide sequence ID" value="NZ_CP018632.1"/>
</dbReference>
<protein>
    <submittedName>
        <fullName evidence="1">Uncharacterized protein</fullName>
    </submittedName>
</protein>
<sequence length="73" mass="8402">MRTFCSLLVESQGVALEGEAVTNRIPGYLFEMNAFSQALLSRFLRENLLDYSVIDEHNLKCMTRHNPLQVKLE</sequence>
<evidence type="ECO:0000313" key="2">
    <source>
        <dbReference type="Proteomes" id="UP000250079"/>
    </source>
</evidence>
<evidence type="ECO:0000313" key="1">
    <source>
        <dbReference type="EMBL" id="ASJ75751.1"/>
    </source>
</evidence>
<keyword evidence="2" id="KW-1185">Reference proteome</keyword>
<dbReference type="KEGG" id="gai:IMCC3135_28495"/>
<proteinExistence type="predicted"/>
<reference evidence="1 2" key="1">
    <citation type="submission" date="2016-12" db="EMBL/GenBank/DDBJ databases">
        <authorList>
            <person name="Song W.-J."/>
            <person name="Kurnit D.M."/>
        </authorList>
    </citation>
    <scope>NUCLEOTIDE SEQUENCE [LARGE SCALE GENOMIC DNA]</scope>
    <source>
        <strain evidence="1 2">IMCC3135</strain>
    </source>
</reference>